<evidence type="ECO:0000313" key="4">
    <source>
        <dbReference type="Proteomes" id="UP000198802"/>
    </source>
</evidence>
<dbReference type="PANTHER" id="PTHR23020:SF41">
    <property type="entry name" value="AMINOGLYCOSIDE PHOSPHOTRANSFERASE DOMAIN-CONTAINING PROTEIN"/>
    <property type="match status" value="1"/>
</dbReference>
<dbReference type="SMART" id="SM00587">
    <property type="entry name" value="CHK"/>
    <property type="match status" value="1"/>
</dbReference>
<gene>
    <name evidence="3" type="ORF">Ga0074812_14142</name>
</gene>
<sequence length="389" mass="41752">MSEPEGAPPAAGTGHVPGTGNGAGVDDVAWIVDDPHHVTPQWMTAALRRGGTDTEITALRHEPVGSGQLSSSYRFHLTAAPDATDPAPPSVVLKLAAGTPAGRAQIAPGYRSEVGYYRSFATGAQIRVPRCWSADITTDGHSFTLVLEDAHPSRPGSQVHGATPTQAHAAIRNLAGLHAPFWGQEGLRDTASWLRHSDEAAIGFFGELFATAAGPFVDRFGPDLSPSDLDTLHRTADLFGRWGSHIGGRHSLIHGDYRLDNLLFSEATDGLPTEVMAVDWQSLEIGFPGRDVAYFLATALTPELRRSHEKALVRAYHDRLAEIGVPDYPFEASFHDYRLGTLQAPLITVLGAVYATNEPTENSHRMFLSMITNACAAIRDLGTLDLLAA</sequence>
<feature type="region of interest" description="Disordered" evidence="1">
    <location>
        <begin position="1"/>
        <end position="24"/>
    </location>
</feature>
<evidence type="ECO:0000259" key="2">
    <source>
        <dbReference type="SMART" id="SM00587"/>
    </source>
</evidence>
<feature type="domain" description="CHK kinase-like" evidence="2">
    <location>
        <begin position="145"/>
        <end position="326"/>
    </location>
</feature>
<dbReference type="InterPro" id="IPR011009">
    <property type="entry name" value="Kinase-like_dom_sf"/>
</dbReference>
<protein>
    <submittedName>
        <fullName evidence="3">Ecdysteroid kinase</fullName>
    </submittedName>
</protein>
<accession>A0A0S4QY00</accession>
<dbReference type="InterPro" id="IPR004119">
    <property type="entry name" value="EcKL"/>
</dbReference>
<reference evidence="4" key="1">
    <citation type="submission" date="2015-11" db="EMBL/GenBank/DDBJ databases">
        <authorList>
            <person name="Varghese N."/>
        </authorList>
    </citation>
    <scope>NUCLEOTIDE SEQUENCE [LARGE SCALE GENOMIC DNA]</scope>
    <source>
        <strain evidence="4">DSM 45899</strain>
    </source>
</reference>
<keyword evidence="3" id="KW-0418">Kinase</keyword>
<keyword evidence="3" id="KW-0808">Transferase</keyword>
<organism evidence="3 4">
    <name type="scientific">Parafrankia irregularis</name>
    <dbReference type="NCBI Taxonomy" id="795642"/>
    <lineage>
        <taxon>Bacteria</taxon>
        <taxon>Bacillati</taxon>
        <taxon>Actinomycetota</taxon>
        <taxon>Actinomycetes</taxon>
        <taxon>Frankiales</taxon>
        <taxon>Frankiaceae</taxon>
        <taxon>Parafrankia</taxon>
    </lineage>
</organism>
<dbReference type="InterPro" id="IPR015897">
    <property type="entry name" value="CHK_kinase-like"/>
</dbReference>
<evidence type="ECO:0000313" key="3">
    <source>
        <dbReference type="EMBL" id="CUU60523.1"/>
    </source>
</evidence>
<dbReference type="RefSeq" id="WP_091285585.1">
    <property type="nucleotide sequence ID" value="NZ_FAOZ01000041.1"/>
</dbReference>
<dbReference type="Proteomes" id="UP000198802">
    <property type="component" value="Unassembled WGS sequence"/>
</dbReference>
<dbReference type="InterPro" id="IPR052961">
    <property type="entry name" value="Oxido-Kinase-like_Enzymes"/>
</dbReference>
<dbReference type="AlphaFoldDB" id="A0A0S4QY00"/>
<keyword evidence="4" id="KW-1185">Reference proteome</keyword>
<evidence type="ECO:0000256" key="1">
    <source>
        <dbReference type="SAM" id="MobiDB-lite"/>
    </source>
</evidence>
<dbReference type="PANTHER" id="PTHR23020">
    <property type="entry name" value="UNCHARACTERIZED NUCLEAR HORMONE RECEPTOR-RELATED"/>
    <property type="match status" value="1"/>
</dbReference>
<proteinExistence type="predicted"/>
<dbReference type="SUPFAM" id="SSF56112">
    <property type="entry name" value="Protein kinase-like (PK-like)"/>
    <property type="match status" value="1"/>
</dbReference>
<dbReference type="Gene3D" id="3.90.1200.10">
    <property type="match status" value="1"/>
</dbReference>
<dbReference type="EMBL" id="FAOZ01000041">
    <property type="protein sequence ID" value="CUU60523.1"/>
    <property type="molecule type" value="Genomic_DNA"/>
</dbReference>
<dbReference type="GO" id="GO:0016301">
    <property type="term" value="F:kinase activity"/>
    <property type="evidence" value="ECO:0007669"/>
    <property type="project" value="UniProtKB-KW"/>
</dbReference>
<dbReference type="Pfam" id="PF02958">
    <property type="entry name" value="EcKL"/>
    <property type="match status" value="1"/>
</dbReference>
<name>A0A0S4QY00_9ACTN</name>